<dbReference type="Proteomes" id="UP000694255">
    <property type="component" value="Unassembled WGS sequence"/>
</dbReference>
<dbReference type="EMBL" id="JAGSYN010000274">
    <property type="protein sequence ID" value="KAG7660727.1"/>
    <property type="molecule type" value="Genomic_DNA"/>
</dbReference>
<dbReference type="RefSeq" id="XP_049260960.1">
    <property type="nucleotide sequence ID" value="XM_049409781.1"/>
</dbReference>
<name>A0A8J5QFD7_9ASCO</name>
<evidence type="ECO:0000313" key="1">
    <source>
        <dbReference type="EMBL" id="KAG7660727.1"/>
    </source>
</evidence>
<evidence type="ECO:0000313" key="2">
    <source>
        <dbReference type="Proteomes" id="UP000694255"/>
    </source>
</evidence>
<reference evidence="1 2" key="1">
    <citation type="journal article" date="2021" name="DNA Res.">
        <title>Genome analysis of Candida subhashii reveals its hybrid nature and dual mitochondrial genome conformations.</title>
        <authorList>
            <person name="Mixao V."/>
            <person name="Hegedusova E."/>
            <person name="Saus E."/>
            <person name="Pryszcz L.P."/>
            <person name="Cillingova A."/>
            <person name="Nosek J."/>
            <person name="Gabaldon T."/>
        </authorList>
    </citation>
    <scope>NUCLEOTIDE SEQUENCE [LARGE SCALE GENOMIC DNA]</scope>
    <source>
        <strain evidence="1 2">CBS 10753</strain>
    </source>
</reference>
<comment type="caution">
    <text evidence="1">The sequence shown here is derived from an EMBL/GenBank/DDBJ whole genome shotgun (WGS) entry which is preliminary data.</text>
</comment>
<dbReference type="GeneID" id="73472489"/>
<proteinExistence type="predicted"/>
<keyword evidence="2" id="KW-1185">Reference proteome</keyword>
<protein>
    <submittedName>
        <fullName evidence="1">Uncharacterized protein</fullName>
    </submittedName>
</protein>
<dbReference type="AlphaFoldDB" id="A0A8J5QFD7"/>
<gene>
    <name evidence="1" type="ORF">J8A68_005689</name>
</gene>
<sequence length="69" mass="7888">MNQQDAFEITIKSESTIGDVKEIMENIEELGGIIVEQIPELNTMEVRLPRGKINDLNCSHIQNLQYVDE</sequence>
<accession>A0A8J5QFD7</accession>
<organism evidence="1 2">
    <name type="scientific">[Candida] subhashii</name>
    <dbReference type="NCBI Taxonomy" id="561895"/>
    <lineage>
        <taxon>Eukaryota</taxon>
        <taxon>Fungi</taxon>
        <taxon>Dikarya</taxon>
        <taxon>Ascomycota</taxon>
        <taxon>Saccharomycotina</taxon>
        <taxon>Pichiomycetes</taxon>
        <taxon>Debaryomycetaceae</taxon>
        <taxon>Spathaspora</taxon>
    </lineage>
</organism>